<organism evidence="1 2">
    <name type="scientific">Halarchaeum grantii</name>
    <dbReference type="NCBI Taxonomy" id="1193105"/>
    <lineage>
        <taxon>Archaea</taxon>
        <taxon>Methanobacteriati</taxon>
        <taxon>Methanobacteriota</taxon>
        <taxon>Stenosarchaea group</taxon>
        <taxon>Halobacteria</taxon>
        <taxon>Halobacteriales</taxon>
        <taxon>Halobacteriaceae</taxon>
    </lineage>
</organism>
<dbReference type="Pfam" id="PF06240">
    <property type="entry name" value="COXG"/>
    <property type="match status" value="1"/>
</dbReference>
<evidence type="ECO:0008006" key="3">
    <source>
        <dbReference type="Google" id="ProtNLM"/>
    </source>
</evidence>
<keyword evidence="2" id="KW-1185">Reference proteome</keyword>
<dbReference type="InterPro" id="IPR010419">
    <property type="entry name" value="CO_DH_gsu"/>
</dbReference>
<dbReference type="PANTHER" id="PTHR38588:SF1">
    <property type="entry name" value="BLL0334 PROTEIN"/>
    <property type="match status" value="1"/>
</dbReference>
<protein>
    <recommendedName>
        <fullName evidence="3">Carbon monoxide dehydrogenase subunit G</fullName>
    </recommendedName>
</protein>
<dbReference type="SUPFAM" id="SSF55961">
    <property type="entry name" value="Bet v1-like"/>
    <property type="match status" value="1"/>
</dbReference>
<reference evidence="1 2" key="1">
    <citation type="journal article" date="2019" name="Int. J. Syst. Evol. Microbiol.">
        <title>The Global Catalogue of Microorganisms (GCM) 10K type strain sequencing project: providing services to taxonomists for standard genome sequencing and annotation.</title>
        <authorList>
            <consortium name="The Broad Institute Genomics Platform"/>
            <consortium name="The Broad Institute Genome Sequencing Center for Infectious Disease"/>
            <person name="Wu L."/>
            <person name="Ma J."/>
        </authorList>
    </citation>
    <scope>NUCLEOTIDE SEQUENCE [LARGE SCALE GENOMIC DNA]</scope>
    <source>
        <strain evidence="1 2">JCM 19585</strain>
    </source>
</reference>
<comment type="caution">
    <text evidence="1">The sequence shown here is derived from an EMBL/GenBank/DDBJ whole genome shotgun (WGS) entry which is preliminary data.</text>
</comment>
<gene>
    <name evidence="1" type="ORF">GCM10009037_08910</name>
</gene>
<dbReference type="EMBL" id="BMPF01000001">
    <property type="protein sequence ID" value="GGL27556.1"/>
    <property type="molecule type" value="Genomic_DNA"/>
</dbReference>
<dbReference type="Gene3D" id="3.30.530.20">
    <property type="match status" value="1"/>
</dbReference>
<accession>A0A830F7S2</accession>
<evidence type="ECO:0000313" key="1">
    <source>
        <dbReference type="EMBL" id="GGL27556.1"/>
    </source>
</evidence>
<dbReference type="PANTHER" id="PTHR38588">
    <property type="entry name" value="BLL0334 PROTEIN"/>
    <property type="match status" value="1"/>
</dbReference>
<dbReference type="InterPro" id="IPR023393">
    <property type="entry name" value="START-like_dom_sf"/>
</dbReference>
<name>A0A830F7S2_9EURY</name>
<dbReference type="OrthoDB" id="194810at2157"/>
<dbReference type="RefSeq" id="WP_188879577.1">
    <property type="nucleotide sequence ID" value="NZ_BMPF01000001.1"/>
</dbReference>
<evidence type="ECO:0000313" key="2">
    <source>
        <dbReference type="Proteomes" id="UP000628840"/>
    </source>
</evidence>
<dbReference type="Proteomes" id="UP000628840">
    <property type="component" value="Unassembled WGS sequence"/>
</dbReference>
<sequence length="193" mass="19992">MPASVSATVTVEHAFDAPPRDVWVALSDPGTVGDTLPGCVSLSSAGRTRSRRSLSRLLAADPATREARCVAEGERYDATLAARVRGVDVALDGTVAVTERDYPRLATEVEAHADEVDVAAAVSLTVAASEGGCRVTLTARADVSGVLAAHGRRPVEAAAARCANAFFEAVGARLAAVDGPESERAVKDPDWRA</sequence>
<proteinExistence type="predicted"/>
<dbReference type="AlphaFoldDB" id="A0A830F7S2"/>